<dbReference type="RefSeq" id="XP_064673746.1">
    <property type="nucleotide sequence ID" value="XM_064808950.1"/>
</dbReference>
<dbReference type="Proteomes" id="UP001302812">
    <property type="component" value="Unassembled WGS sequence"/>
</dbReference>
<dbReference type="EMBL" id="MU853333">
    <property type="protein sequence ID" value="KAK4116176.1"/>
    <property type="molecule type" value="Genomic_DNA"/>
</dbReference>
<sequence length="96" mass="10676">MAMASRYVSLAYSTHWRRNRCVHASWQEFCYSVGSSLHGDYFSGIRTQVVGTRCGWLVEVGAFPSIDPSHSQEASVDAERPCPGSFEAVDSELFPL</sequence>
<dbReference type="GeneID" id="89933073"/>
<comment type="caution">
    <text evidence="1">The sequence shown here is derived from an EMBL/GenBank/DDBJ whole genome shotgun (WGS) entry which is preliminary data.</text>
</comment>
<accession>A0AAN6TLB9</accession>
<reference evidence="1" key="1">
    <citation type="journal article" date="2023" name="Mol. Phylogenet. Evol.">
        <title>Genome-scale phylogeny and comparative genomics of the fungal order Sordariales.</title>
        <authorList>
            <person name="Hensen N."/>
            <person name="Bonometti L."/>
            <person name="Westerberg I."/>
            <person name="Brannstrom I.O."/>
            <person name="Guillou S."/>
            <person name="Cros-Aarteil S."/>
            <person name="Calhoun S."/>
            <person name="Haridas S."/>
            <person name="Kuo A."/>
            <person name="Mondo S."/>
            <person name="Pangilinan J."/>
            <person name="Riley R."/>
            <person name="LaButti K."/>
            <person name="Andreopoulos B."/>
            <person name="Lipzen A."/>
            <person name="Chen C."/>
            <person name="Yan M."/>
            <person name="Daum C."/>
            <person name="Ng V."/>
            <person name="Clum A."/>
            <person name="Steindorff A."/>
            <person name="Ohm R.A."/>
            <person name="Martin F."/>
            <person name="Silar P."/>
            <person name="Natvig D.O."/>
            <person name="Lalanne C."/>
            <person name="Gautier V."/>
            <person name="Ament-Velasquez S.L."/>
            <person name="Kruys A."/>
            <person name="Hutchinson M.I."/>
            <person name="Powell A.J."/>
            <person name="Barry K."/>
            <person name="Miller A.N."/>
            <person name="Grigoriev I.V."/>
            <person name="Debuchy R."/>
            <person name="Gladieux P."/>
            <person name="Hiltunen Thoren M."/>
            <person name="Johannesson H."/>
        </authorList>
    </citation>
    <scope>NUCLEOTIDE SEQUENCE</scope>
    <source>
        <strain evidence="1">CBS 508.74</strain>
    </source>
</reference>
<keyword evidence="2" id="KW-1185">Reference proteome</keyword>
<evidence type="ECO:0000313" key="1">
    <source>
        <dbReference type="EMBL" id="KAK4116176.1"/>
    </source>
</evidence>
<organism evidence="1 2">
    <name type="scientific">Canariomyces notabilis</name>
    <dbReference type="NCBI Taxonomy" id="2074819"/>
    <lineage>
        <taxon>Eukaryota</taxon>
        <taxon>Fungi</taxon>
        <taxon>Dikarya</taxon>
        <taxon>Ascomycota</taxon>
        <taxon>Pezizomycotina</taxon>
        <taxon>Sordariomycetes</taxon>
        <taxon>Sordariomycetidae</taxon>
        <taxon>Sordariales</taxon>
        <taxon>Chaetomiaceae</taxon>
        <taxon>Canariomyces</taxon>
    </lineage>
</organism>
<name>A0AAN6TLB9_9PEZI</name>
<reference evidence="1" key="2">
    <citation type="submission" date="2023-05" db="EMBL/GenBank/DDBJ databases">
        <authorList>
            <consortium name="Lawrence Berkeley National Laboratory"/>
            <person name="Steindorff A."/>
            <person name="Hensen N."/>
            <person name="Bonometti L."/>
            <person name="Westerberg I."/>
            <person name="Brannstrom I.O."/>
            <person name="Guillou S."/>
            <person name="Cros-Aarteil S."/>
            <person name="Calhoun S."/>
            <person name="Haridas S."/>
            <person name="Kuo A."/>
            <person name="Mondo S."/>
            <person name="Pangilinan J."/>
            <person name="Riley R."/>
            <person name="Labutti K."/>
            <person name="Andreopoulos B."/>
            <person name="Lipzen A."/>
            <person name="Chen C."/>
            <person name="Yanf M."/>
            <person name="Daum C."/>
            <person name="Ng V."/>
            <person name="Clum A."/>
            <person name="Ohm R."/>
            <person name="Martin F."/>
            <person name="Silar P."/>
            <person name="Natvig D."/>
            <person name="Lalanne C."/>
            <person name="Gautier V."/>
            <person name="Ament-Velasquez S.L."/>
            <person name="Kruys A."/>
            <person name="Hutchinson M.I."/>
            <person name="Powell A.J."/>
            <person name="Barry K."/>
            <person name="Miller A.N."/>
            <person name="Grigoriev I.V."/>
            <person name="Debuchy R."/>
            <person name="Gladieux P."/>
            <person name="Thoren M.H."/>
            <person name="Johannesson H."/>
        </authorList>
    </citation>
    <scope>NUCLEOTIDE SEQUENCE</scope>
    <source>
        <strain evidence="1">CBS 508.74</strain>
    </source>
</reference>
<protein>
    <submittedName>
        <fullName evidence="1">Uncharacterized protein</fullName>
    </submittedName>
</protein>
<dbReference type="AlphaFoldDB" id="A0AAN6TLB9"/>
<gene>
    <name evidence="1" type="ORF">N656DRAFT_229077</name>
</gene>
<evidence type="ECO:0000313" key="2">
    <source>
        <dbReference type="Proteomes" id="UP001302812"/>
    </source>
</evidence>
<proteinExistence type="predicted"/>